<dbReference type="STRING" id="246404.A0A507ERD8"/>
<dbReference type="Proteomes" id="UP000320333">
    <property type="component" value="Unassembled WGS sequence"/>
</dbReference>
<feature type="region of interest" description="Disordered" evidence="1">
    <location>
        <begin position="224"/>
        <end position="254"/>
    </location>
</feature>
<dbReference type="InterPro" id="IPR045107">
    <property type="entry name" value="SAC3/GANP/THP3"/>
</dbReference>
<dbReference type="GO" id="GO:0005634">
    <property type="term" value="C:nucleus"/>
    <property type="evidence" value="ECO:0007669"/>
    <property type="project" value="TreeGrafter"/>
</dbReference>
<feature type="compositionally biased region" description="Low complexity" evidence="1">
    <location>
        <begin position="233"/>
        <end position="249"/>
    </location>
</feature>
<feature type="region of interest" description="Disordered" evidence="1">
    <location>
        <begin position="277"/>
        <end position="337"/>
    </location>
</feature>
<comment type="caution">
    <text evidence="3">The sequence shown here is derived from an EMBL/GenBank/DDBJ whole genome shotgun (WGS) entry which is preliminary data.</text>
</comment>
<accession>A0A507ERD8</accession>
<reference evidence="3 4" key="1">
    <citation type="journal article" date="2019" name="Sci. Rep.">
        <title>Comparative genomics of chytrid fungi reveal insights into the obligate biotrophic and pathogenic lifestyle of Synchytrium endobioticum.</title>
        <authorList>
            <person name="van de Vossenberg B.T.L.H."/>
            <person name="Warris S."/>
            <person name="Nguyen H.D.T."/>
            <person name="van Gent-Pelzer M.P.E."/>
            <person name="Joly D.L."/>
            <person name="van de Geest H.C."/>
            <person name="Bonants P.J.M."/>
            <person name="Smith D.S."/>
            <person name="Levesque C.A."/>
            <person name="van der Lee T.A.J."/>
        </authorList>
    </citation>
    <scope>NUCLEOTIDE SEQUENCE [LARGE SCALE GENOMIC DNA]</scope>
    <source>
        <strain evidence="3 4">CBS 675.73</strain>
    </source>
</reference>
<dbReference type="Gene3D" id="1.25.40.990">
    <property type="match status" value="1"/>
</dbReference>
<dbReference type="PANTHER" id="PTHR12436">
    <property type="entry name" value="80 KDA MCM3-ASSOCIATED PROTEIN"/>
    <property type="match status" value="1"/>
</dbReference>
<evidence type="ECO:0000313" key="4">
    <source>
        <dbReference type="Proteomes" id="UP000320333"/>
    </source>
</evidence>
<dbReference type="Pfam" id="PF03399">
    <property type="entry name" value="SAC3_GANP"/>
    <property type="match status" value="1"/>
</dbReference>
<evidence type="ECO:0000313" key="3">
    <source>
        <dbReference type="EMBL" id="TPX66411.1"/>
    </source>
</evidence>
<evidence type="ECO:0000259" key="2">
    <source>
        <dbReference type="Pfam" id="PF03399"/>
    </source>
</evidence>
<gene>
    <name evidence="3" type="ORF">CcCBS67573_g07837</name>
</gene>
<feature type="domain" description="SAC3/GANP/THP3 conserved" evidence="2">
    <location>
        <begin position="388"/>
        <end position="586"/>
    </location>
</feature>
<feature type="region of interest" description="Disordered" evidence="1">
    <location>
        <begin position="105"/>
        <end position="124"/>
    </location>
</feature>
<sequence>MWFNYAAAATDAPPGEAVSPAVFNAAASAAATAAVGPPPSDLHSLAYAEWYPKWMDCYNAAMNTAIPTRQAASFSSNQNSAAIPTTAQNPPMTKMQQAMALLQQKANGGGSASSSDMYAKASQFKPQSKNKPAFIPVASKVFDLNTPKASYAAVASSTNANTQPTPAPQTGHPDALKRYISKVFSFCTRENRGEVERYLKVMIETVQKKGALFTTDWDKMTLPPVLGVNEPAPTNTQPSTTEPETSTPTGGKKRKKFSIEMLEDRGNVAQPALFSSTLKQPKQPKQLKQAAASESPASSPALDHLPAHVRDAELKRRQERARRFQSADDAHSEEGKQRQIALARAAREKALAAAAAKRGEENRDVIDWDEYTIVGVCSKLEKSYLRLTSAPDPSTVRPLHILRQTLDLLGKKWMQDQNYTYICDQFKSLRQDLTVQRIKNEFTVKVYESHARIALEKGDVGEYNQCQAQLKELYRHGIPGCKDEFLGYRILYMVYTMNRTDQVKVLSELSPTEKTAPPIHHALRVRRAVSTGDYHTLFHLYTVAPNMSVYLMDLFIDRERVKALKTISRAFRPSLSVARVATELGFVNGGNGHVEVEACFEYLQKLGTPFMDPGEDVVERTGKGGKIVTKRVKKRLVPADAFVDTKLASGVFVAKVNEVLGKGVDIKGQIH</sequence>
<dbReference type="AlphaFoldDB" id="A0A507ERD8"/>
<feature type="compositionally biased region" description="Low complexity" evidence="1">
    <location>
        <begin position="278"/>
        <end position="301"/>
    </location>
</feature>
<dbReference type="PANTHER" id="PTHR12436:SF4">
    <property type="entry name" value="LEUKOCYTE RECEPTOR CLUSTER MEMBER 8"/>
    <property type="match status" value="1"/>
</dbReference>
<name>A0A507ERD8_9FUNG</name>
<dbReference type="OrthoDB" id="199574at2759"/>
<organism evidence="3 4">
    <name type="scientific">Chytriomyces confervae</name>
    <dbReference type="NCBI Taxonomy" id="246404"/>
    <lineage>
        <taxon>Eukaryota</taxon>
        <taxon>Fungi</taxon>
        <taxon>Fungi incertae sedis</taxon>
        <taxon>Chytridiomycota</taxon>
        <taxon>Chytridiomycota incertae sedis</taxon>
        <taxon>Chytridiomycetes</taxon>
        <taxon>Chytridiales</taxon>
        <taxon>Chytriomycetaceae</taxon>
        <taxon>Chytriomyces</taxon>
    </lineage>
</organism>
<dbReference type="EMBL" id="QEAP01000442">
    <property type="protein sequence ID" value="TPX66411.1"/>
    <property type="molecule type" value="Genomic_DNA"/>
</dbReference>
<protein>
    <recommendedName>
        <fullName evidence="2">SAC3/GANP/THP3 conserved domain-containing protein</fullName>
    </recommendedName>
</protein>
<evidence type="ECO:0000256" key="1">
    <source>
        <dbReference type="SAM" id="MobiDB-lite"/>
    </source>
</evidence>
<keyword evidence="4" id="KW-1185">Reference proteome</keyword>
<proteinExistence type="predicted"/>
<dbReference type="InterPro" id="IPR005062">
    <property type="entry name" value="SAC3/GANP/THP3_conserved"/>
</dbReference>
<feature type="compositionally biased region" description="Basic and acidic residues" evidence="1">
    <location>
        <begin position="305"/>
        <end position="337"/>
    </location>
</feature>